<name>A0A9D1Z7V6_9FIRM</name>
<evidence type="ECO:0000256" key="10">
    <source>
        <dbReference type="ARBA" id="ARBA00057735"/>
    </source>
</evidence>
<dbReference type="GO" id="GO:0005524">
    <property type="term" value="F:ATP binding"/>
    <property type="evidence" value="ECO:0007669"/>
    <property type="project" value="UniProtKB-UniRule"/>
</dbReference>
<evidence type="ECO:0000259" key="12">
    <source>
        <dbReference type="Pfam" id="PF02223"/>
    </source>
</evidence>
<dbReference type="Pfam" id="PF02223">
    <property type="entry name" value="Thymidylate_kin"/>
    <property type="match status" value="1"/>
</dbReference>
<keyword evidence="7 11" id="KW-0418">Kinase</keyword>
<evidence type="ECO:0000256" key="1">
    <source>
        <dbReference type="ARBA" id="ARBA00009776"/>
    </source>
</evidence>
<dbReference type="EMBL" id="DXCO01000019">
    <property type="protein sequence ID" value="HIY77838.1"/>
    <property type="molecule type" value="Genomic_DNA"/>
</dbReference>
<feature type="binding site" evidence="11">
    <location>
        <begin position="10"/>
        <end position="17"/>
    </location>
    <ligand>
        <name>ATP</name>
        <dbReference type="ChEBI" id="CHEBI:30616"/>
    </ligand>
</feature>
<keyword evidence="8 11" id="KW-0067">ATP-binding</keyword>
<accession>A0A9D1Z7V6</accession>
<evidence type="ECO:0000256" key="6">
    <source>
        <dbReference type="ARBA" id="ARBA00022741"/>
    </source>
</evidence>
<evidence type="ECO:0000256" key="2">
    <source>
        <dbReference type="ARBA" id="ARBA00012980"/>
    </source>
</evidence>
<dbReference type="AlphaFoldDB" id="A0A9D1Z7V6"/>
<dbReference type="Gene3D" id="3.40.50.300">
    <property type="entry name" value="P-loop containing nucleotide triphosphate hydrolases"/>
    <property type="match status" value="1"/>
</dbReference>
<comment type="catalytic activity">
    <reaction evidence="9 11">
        <text>dTMP + ATP = dTDP + ADP</text>
        <dbReference type="Rhea" id="RHEA:13517"/>
        <dbReference type="ChEBI" id="CHEBI:30616"/>
        <dbReference type="ChEBI" id="CHEBI:58369"/>
        <dbReference type="ChEBI" id="CHEBI:63528"/>
        <dbReference type="ChEBI" id="CHEBI:456216"/>
        <dbReference type="EC" id="2.7.4.9"/>
    </reaction>
</comment>
<dbReference type="InterPro" id="IPR039430">
    <property type="entry name" value="Thymidylate_kin-like_dom"/>
</dbReference>
<evidence type="ECO:0000256" key="9">
    <source>
        <dbReference type="ARBA" id="ARBA00048743"/>
    </source>
</evidence>
<evidence type="ECO:0000256" key="5">
    <source>
        <dbReference type="ARBA" id="ARBA00022727"/>
    </source>
</evidence>
<dbReference type="NCBIfam" id="TIGR00041">
    <property type="entry name" value="DTMP_kinase"/>
    <property type="match status" value="1"/>
</dbReference>
<dbReference type="GO" id="GO:0004798">
    <property type="term" value="F:dTMP kinase activity"/>
    <property type="evidence" value="ECO:0007669"/>
    <property type="project" value="UniProtKB-UniRule"/>
</dbReference>
<proteinExistence type="inferred from homology"/>
<comment type="similarity">
    <text evidence="1 11">Belongs to the thymidylate kinase family.</text>
</comment>
<dbReference type="PROSITE" id="PS01331">
    <property type="entry name" value="THYMIDYLATE_KINASE"/>
    <property type="match status" value="1"/>
</dbReference>
<dbReference type="InterPro" id="IPR018094">
    <property type="entry name" value="Thymidylate_kinase"/>
</dbReference>
<keyword evidence="6 11" id="KW-0547">Nucleotide-binding</keyword>
<dbReference type="Proteomes" id="UP000824135">
    <property type="component" value="Unassembled WGS sequence"/>
</dbReference>
<dbReference type="PANTHER" id="PTHR10344">
    <property type="entry name" value="THYMIDYLATE KINASE"/>
    <property type="match status" value="1"/>
</dbReference>
<feature type="domain" description="Thymidylate kinase-like" evidence="12">
    <location>
        <begin position="8"/>
        <end position="196"/>
    </location>
</feature>
<dbReference type="InterPro" id="IPR027417">
    <property type="entry name" value="P-loop_NTPase"/>
</dbReference>
<protein>
    <recommendedName>
        <fullName evidence="3 11">Thymidylate kinase</fullName>
        <ecNumber evidence="2 11">2.7.4.9</ecNumber>
    </recommendedName>
    <alternativeName>
        <fullName evidence="11">dTMP kinase</fullName>
    </alternativeName>
</protein>
<gene>
    <name evidence="11 13" type="primary">tmk</name>
    <name evidence="13" type="ORF">H9728_02225</name>
</gene>
<evidence type="ECO:0000256" key="7">
    <source>
        <dbReference type="ARBA" id="ARBA00022777"/>
    </source>
</evidence>
<dbReference type="FunFam" id="3.40.50.300:FF:000225">
    <property type="entry name" value="Thymidylate kinase"/>
    <property type="match status" value="1"/>
</dbReference>
<dbReference type="CDD" id="cd01672">
    <property type="entry name" value="TMPK"/>
    <property type="match status" value="1"/>
</dbReference>
<dbReference type="HAMAP" id="MF_00165">
    <property type="entry name" value="Thymidylate_kinase"/>
    <property type="match status" value="1"/>
</dbReference>
<sequence length="208" mass="23405">MKGRFIAFEGCEGAGKSTQIRLLSEYLKEKNIPCLITREPGGGKISEEIRRIILDGKNTEMSDSCEALLYAAARAQHLSDTVAPALERGEFVLCDRYIFSTFAYQGYGRGMDMGFLKDINRFALEKYMPDLTLFLDIPSERAFERKHGADEEDRMEQAGGAFHSRVYGGYRKLLKEYEGQMVAVDCSGTKYETSAKIAELLRARGFFG</sequence>
<comment type="function">
    <text evidence="10 11">Phosphorylation of dTMP to form dTDP in both de novo and salvage pathways of dTTP synthesis.</text>
</comment>
<dbReference type="GO" id="GO:0006233">
    <property type="term" value="P:dTDP biosynthetic process"/>
    <property type="evidence" value="ECO:0007669"/>
    <property type="project" value="InterPro"/>
</dbReference>
<dbReference type="PANTHER" id="PTHR10344:SF4">
    <property type="entry name" value="UMP-CMP KINASE 2, MITOCHONDRIAL"/>
    <property type="match status" value="1"/>
</dbReference>
<comment type="caution">
    <text evidence="13">The sequence shown here is derived from an EMBL/GenBank/DDBJ whole genome shotgun (WGS) entry which is preliminary data.</text>
</comment>
<keyword evidence="4 11" id="KW-0808">Transferase</keyword>
<evidence type="ECO:0000256" key="4">
    <source>
        <dbReference type="ARBA" id="ARBA00022679"/>
    </source>
</evidence>
<dbReference type="SUPFAM" id="SSF52540">
    <property type="entry name" value="P-loop containing nucleoside triphosphate hydrolases"/>
    <property type="match status" value="1"/>
</dbReference>
<dbReference type="EC" id="2.7.4.9" evidence="2 11"/>
<organism evidence="13 14">
    <name type="scientific">Candidatus Borkfalkia excrementavium</name>
    <dbReference type="NCBI Taxonomy" id="2838505"/>
    <lineage>
        <taxon>Bacteria</taxon>
        <taxon>Bacillati</taxon>
        <taxon>Bacillota</taxon>
        <taxon>Clostridia</taxon>
        <taxon>Christensenellales</taxon>
        <taxon>Christensenellaceae</taxon>
        <taxon>Candidatus Borkfalkia</taxon>
    </lineage>
</organism>
<dbReference type="GO" id="GO:0006227">
    <property type="term" value="P:dUDP biosynthetic process"/>
    <property type="evidence" value="ECO:0007669"/>
    <property type="project" value="TreeGrafter"/>
</dbReference>
<evidence type="ECO:0000256" key="8">
    <source>
        <dbReference type="ARBA" id="ARBA00022840"/>
    </source>
</evidence>
<evidence type="ECO:0000313" key="14">
    <source>
        <dbReference type="Proteomes" id="UP000824135"/>
    </source>
</evidence>
<dbReference type="InterPro" id="IPR018095">
    <property type="entry name" value="Thymidylate_kin_CS"/>
</dbReference>
<reference evidence="13" key="2">
    <citation type="submission" date="2021-04" db="EMBL/GenBank/DDBJ databases">
        <authorList>
            <person name="Gilroy R."/>
        </authorList>
    </citation>
    <scope>NUCLEOTIDE SEQUENCE</scope>
    <source>
        <strain evidence="13">CHK199-9574</strain>
    </source>
</reference>
<reference evidence="13" key="1">
    <citation type="journal article" date="2021" name="PeerJ">
        <title>Extensive microbial diversity within the chicken gut microbiome revealed by metagenomics and culture.</title>
        <authorList>
            <person name="Gilroy R."/>
            <person name="Ravi A."/>
            <person name="Getino M."/>
            <person name="Pursley I."/>
            <person name="Horton D.L."/>
            <person name="Alikhan N.F."/>
            <person name="Baker D."/>
            <person name="Gharbi K."/>
            <person name="Hall N."/>
            <person name="Watson M."/>
            <person name="Adriaenssens E.M."/>
            <person name="Foster-Nyarko E."/>
            <person name="Jarju S."/>
            <person name="Secka A."/>
            <person name="Antonio M."/>
            <person name="Oren A."/>
            <person name="Chaudhuri R.R."/>
            <person name="La Ragione R."/>
            <person name="Hildebrand F."/>
            <person name="Pallen M.J."/>
        </authorList>
    </citation>
    <scope>NUCLEOTIDE SEQUENCE</scope>
    <source>
        <strain evidence="13">CHK199-9574</strain>
    </source>
</reference>
<dbReference type="GO" id="GO:0005829">
    <property type="term" value="C:cytosol"/>
    <property type="evidence" value="ECO:0007669"/>
    <property type="project" value="TreeGrafter"/>
</dbReference>
<keyword evidence="5 11" id="KW-0545">Nucleotide biosynthesis</keyword>
<evidence type="ECO:0000313" key="13">
    <source>
        <dbReference type="EMBL" id="HIY77838.1"/>
    </source>
</evidence>
<evidence type="ECO:0000256" key="3">
    <source>
        <dbReference type="ARBA" id="ARBA00017144"/>
    </source>
</evidence>
<evidence type="ECO:0000256" key="11">
    <source>
        <dbReference type="HAMAP-Rule" id="MF_00165"/>
    </source>
</evidence>
<dbReference type="GO" id="GO:0006235">
    <property type="term" value="P:dTTP biosynthetic process"/>
    <property type="evidence" value="ECO:0007669"/>
    <property type="project" value="UniProtKB-UniRule"/>
</dbReference>